<reference evidence="1" key="2">
    <citation type="submission" date="2021-08" db="EMBL/GenBank/DDBJ databases">
        <authorList>
            <person name="Tani A."/>
            <person name="Ola A."/>
            <person name="Ogura Y."/>
            <person name="Katsura K."/>
            <person name="Hayashi T."/>
        </authorList>
    </citation>
    <scope>NUCLEOTIDE SEQUENCE</scope>
    <source>
        <strain evidence="1">KCTC 52305</strain>
    </source>
</reference>
<reference evidence="1" key="1">
    <citation type="journal article" date="2021" name="Front. Microbiol.">
        <title>Comprehensive Comparative Genomics and Phenotyping of Methylobacterium Species.</title>
        <authorList>
            <person name="Alessa O."/>
            <person name="Ogura Y."/>
            <person name="Fujitani Y."/>
            <person name="Takami H."/>
            <person name="Hayashi T."/>
            <person name="Sahin N."/>
            <person name="Tani A."/>
        </authorList>
    </citation>
    <scope>NUCLEOTIDE SEQUENCE</scope>
    <source>
        <strain evidence="1">KCTC 52305</strain>
    </source>
</reference>
<keyword evidence="2" id="KW-1185">Reference proteome</keyword>
<organism evidence="1 2">
    <name type="scientific">Methylobacterium crusticola</name>
    <dbReference type="NCBI Taxonomy" id="1697972"/>
    <lineage>
        <taxon>Bacteria</taxon>
        <taxon>Pseudomonadati</taxon>
        <taxon>Pseudomonadota</taxon>
        <taxon>Alphaproteobacteria</taxon>
        <taxon>Hyphomicrobiales</taxon>
        <taxon>Methylobacteriaceae</taxon>
        <taxon>Methylobacterium</taxon>
    </lineage>
</organism>
<accession>A0ABQ4QZZ0</accession>
<dbReference type="EMBL" id="BPQH01000010">
    <property type="protein sequence ID" value="GJD50606.1"/>
    <property type="molecule type" value="Genomic_DNA"/>
</dbReference>
<evidence type="ECO:0000313" key="1">
    <source>
        <dbReference type="EMBL" id="GJD50606.1"/>
    </source>
</evidence>
<gene>
    <name evidence="1" type="ORF">OPKNFCMD_3349</name>
</gene>
<sequence length="588" mass="61101">MLVYGETTRRCDPRERLAGLAALLREAAARPPGIGRHADLAGALIEAGEIAQGIADAALEARGDDAPSPAQDAATELLMDIARAVWASWRSGFAAGPAAFAPALARLAAAPLPDAVTTRWAEGFAFYALYPESYAIAAARSGLPAATRVVGIRSIGAPLGAMAAAGLGAGTVVTVRPVGHPFRRTLALGEALRGRITRDAPPCVAVADEGPGLSGSSFGAVIDALAGLGIPERRVALLPSHGGPPGPRSDAPARARWARMARHVAPFEDVVRQDGPGGGLAGWVADLVGPAEGPLVEVSGGRWRFRQGRDEAAWPPVHAQQERRKFLLAAGGGTWLLKFAGLGPGARAKADIARALSAAGFTPPVAGVRHGFLVERWIAAAPPLDLCAVDPDRLAEEVGRYLGFRARAFPAGPDRGARLADLLAMARHNVGEALGAGPARALDRWSPDRVEALARRARPIAIDGRMQAWEFLVRPDGRLLKCDALDHHATHDLVGCQDVAWDVAGAAVELDLPEAARARLAATVAREGGCPVDPDLLALLTPCYLAFRLGAASMAVEAAADPAEAGRLRGAGARYAERLERILGPGDG</sequence>
<proteinExistence type="predicted"/>
<name>A0ABQ4QZZ0_9HYPH</name>
<comment type="caution">
    <text evidence="1">The sequence shown here is derived from an EMBL/GenBank/DDBJ whole genome shotgun (WGS) entry which is preliminary data.</text>
</comment>
<evidence type="ECO:0000313" key="2">
    <source>
        <dbReference type="Proteomes" id="UP001055167"/>
    </source>
</evidence>
<protein>
    <recommendedName>
        <fullName evidence="3">Cell division protein FtsK</fullName>
    </recommendedName>
</protein>
<dbReference type="RefSeq" id="WP_128562028.1">
    <property type="nucleotide sequence ID" value="NZ_BPQH01000010.1"/>
</dbReference>
<evidence type="ECO:0008006" key="3">
    <source>
        <dbReference type="Google" id="ProtNLM"/>
    </source>
</evidence>
<dbReference type="Proteomes" id="UP001055167">
    <property type="component" value="Unassembled WGS sequence"/>
</dbReference>